<dbReference type="EMBL" id="JAPWIE010000002">
    <property type="protein sequence ID" value="MCZ4549386.1"/>
    <property type="molecule type" value="Genomic_DNA"/>
</dbReference>
<keyword evidence="2" id="KW-0479">Metal-binding</keyword>
<keyword evidence="4" id="KW-0411">Iron-sulfur</keyword>
<evidence type="ECO:0000313" key="6">
    <source>
        <dbReference type="EMBL" id="MCZ4549386.1"/>
    </source>
</evidence>
<dbReference type="Pfam" id="PF01266">
    <property type="entry name" value="DAO"/>
    <property type="match status" value="1"/>
</dbReference>
<dbReference type="Gene3D" id="3.30.9.10">
    <property type="entry name" value="D-Amino Acid Oxidase, subunit A, domain 2"/>
    <property type="match status" value="1"/>
</dbReference>
<keyword evidence="1" id="KW-0001">2Fe-2S</keyword>
<comment type="caution">
    <text evidence="6">The sequence shown here is derived from an EMBL/GenBank/DDBJ whole genome shotgun (WGS) entry which is preliminary data.</text>
</comment>
<dbReference type="InterPro" id="IPR017941">
    <property type="entry name" value="Rieske_2Fe-2S"/>
</dbReference>
<evidence type="ECO:0000256" key="3">
    <source>
        <dbReference type="ARBA" id="ARBA00023004"/>
    </source>
</evidence>
<organism evidence="6 7">
    <name type="scientific">Gordonia rubripertincta</name>
    <name type="common">Rhodococcus corallinus</name>
    <dbReference type="NCBI Taxonomy" id="36822"/>
    <lineage>
        <taxon>Bacteria</taxon>
        <taxon>Bacillati</taxon>
        <taxon>Actinomycetota</taxon>
        <taxon>Actinomycetes</taxon>
        <taxon>Mycobacteriales</taxon>
        <taxon>Gordoniaceae</taxon>
        <taxon>Gordonia</taxon>
    </lineage>
</organism>
<dbReference type="PROSITE" id="PS51296">
    <property type="entry name" value="RIESKE"/>
    <property type="match status" value="1"/>
</dbReference>
<dbReference type="InterPro" id="IPR036922">
    <property type="entry name" value="Rieske_2Fe-2S_sf"/>
</dbReference>
<keyword evidence="7" id="KW-1185">Reference proteome</keyword>
<dbReference type="Proteomes" id="UP001067235">
    <property type="component" value="Unassembled WGS sequence"/>
</dbReference>
<proteinExistence type="predicted"/>
<dbReference type="SUPFAM" id="SSF51905">
    <property type="entry name" value="FAD/NAD(P)-binding domain"/>
    <property type="match status" value="1"/>
</dbReference>
<reference evidence="6" key="1">
    <citation type="submission" date="2022-12" db="EMBL/GenBank/DDBJ databases">
        <authorList>
            <person name="Krivoruchko A.V."/>
            <person name="Elkin A."/>
        </authorList>
    </citation>
    <scope>NUCLEOTIDE SEQUENCE</scope>
    <source>
        <strain evidence="6">IEGM 1388</strain>
    </source>
</reference>
<dbReference type="InterPro" id="IPR036188">
    <property type="entry name" value="FAD/NAD-bd_sf"/>
</dbReference>
<evidence type="ECO:0000259" key="5">
    <source>
        <dbReference type="PROSITE" id="PS51296"/>
    </source>
</evidence>
<dbReference type="InterPro" id="IPR006076">
    <property type="entry name" value="FAD-dep_OxRdtase"/>
</dbReference>
<keyword evidence="3" id="KW-0408">Iron</keyword>
<dbReference type="SUPFAM" id="SSF50022">
    <property type="entry name" value="ISP domain"/>
    <property type="match status" value="1"/>
</dbReference>
<sequence>MVGGGITGATTAVLLARAGLRVALFEARHIGAAATGNTTAKLSVLQGTRLSTISRKQSADTVRAYVDANLEGQRWLLAFLRDKGVAHQVQTAYTYAQSADGDKTVEEELRAARRVDLPVRHIARLDVPFPARSAVALDDQAQFDPMDVLAALIADAVAHGADIYENTRVVTVRRRHGDQVLHTAQGEVRAQSVVLATGTPILDRGAFFARLHPQRSYAAAFDVSEPLAEGMYLAVDKPSRSLRTTPGESGPLLLTGGAGHTVGRARSERALVDDLIDWTTKHFPTARLRARWSAQDYTPIDELPFVGQLAPGYGDIQVATGFAKWGMTNGVAAALSMSGRILGNAPQWAPVFDPSRPKQLFGLPTAAVINSEVGFEMAKGWAGTALRSLLPGGETPPEGQGVVRRHGARPVGVCTVDGAQHSVSAVCPHLFGILEWNDAERSWDCPLHGPIQLRRGTSRRTDHAVASPTRLSRITGRTKGDATLQESCVPDTYFDSSMATKRPSRCVSPSCTATREVSVCRTCQPKPCCTNALSAGNQDRMIAWNF</sequence>
<gene>
    <name evidence="6" type="ORF">O4213_05300</name>
</gene>
<evidence type="ECO:0000256" key="4">
    <source>
        <dbReference type="ARBA" id="ARBA00023014"/>
    </source>
</evidence>
<dbReference type="Gene3D" id="2.102.10.10">
    <property type="entry name" value="Rieske [2Fe-2S] iron-sulphur domain"/>
    <property type="match status" value="1"/>
</dbReference>
<accession>A0ABT4MTM8</accession>
<evidence type="ECO:0000256" key="2">
    <source>
        <dbReference type="ARBA" id="ARBA00022723"/>
    </source>
</evidence>
<name>A0ABT4MTM8_GORRU</name>
<evidence type="ECO:0000313" key="7">
    <source>
        <dbReference type="Proteomes" id="UP001067235"/>
    </source>
</evidence>
<dbReference type="Gene3D" id="3.50.50.60">
    <property type="entry name" value="FAD/NAD(P)-binding domain"/>
    <property type="match status" value="1"/>
</dbReference>
<dbReference type="PANTHER" id="PTHR13847">
    <property type="entry name" value="SARCOSINE DEHYDROGENASE-RELATED"/>
    <property type="match status" value="1"/>
</dbReference>
<evidence type="ECO:0000256" key="1">
    <source>
        <dbReference type="ARBA" id="ARBA00022714"/>
    </source>
</evidence>
<feature type="domain" description="Rieske" evidence="5">
    <location>
        <begin position="381"/>
        <end position="449"/>
    </location>
</feature>
<protein>
    <submittedName>
        <fullName evidence="6">FAD-dependent oxidoreductase</fullName>
    </submittedName>
</protein>
<dbReference type="PANTHER" id="PTHR13847:SF274">
    <property type="entry name" value="RIESKE 2FE-2S IRON-SULFUR PROTEIN YHFW-RELATED"/>
    <property type="match status" value="1"/>
</dbReference>
<dbReference type="RefSeq" id="WP_301569925.1">
    <property type="nucleotide sequence ID" value="NZ_JAPWIE010000002.1"/>
</dbReference>